<dbReference type="RefSeq" id="WP_144913155.1">
    <property type="nucleotide sequence ID" value="NZ_VLLI01000007.1"/>
</dbReference>
<proteinExistence type="predicted"/>
<dbReference type="Gene3D" id="3.90.470.20">
    <property type="entry name" value="4'-phosphopantetheinyl transferase domain"/>
    <property type="match status" value="1"/>
</dbReference>
<accession>A0A562U0L8</accession>
<name>A0A562U0L8_9SPHI</name>
<dbReference type="GO" id="GO:0000287">
    <property type="term" value="F:magnesium ion binding"/>
    <property type="evidence" value="ECO:0007669"/>
    <property type="project" value="InterPro"/>
</dbReference>
<dbReference type="GO" id="GO:0006633">
    <property type="term" value="P:fatty acid biosynthetic process"/>
    <property type="evidence" value="ECO:0007669"/>
    <property type="project" value="InterPro"/>
</dbReference>
<feature type="domain" description="4'-phosphopantetheinyl transferase" evidence="4">
    <location>
        <begin position="20"/>
        <end position="127"/>
    </location>
</feature>
<dbReference type="AlphaFoldDB" id="A0A562U0L8"/>
<evidence type="ECO:0000259" key="4">
    <source>
        <dbReference type="Pfam" id="PF01648"/>
    </source>
</evidence>
<keyword evidence="6" id="KW-1185">Reference proteome</keyword>
<organism evidence="5 6">
    <name type="scientific">Mucilaginibacter frigoritolerans</name>
    <dbReference type="NCBI Taxonomy" id="652788"/>
    <lineage>
        <taxon>Bacteria</taxon>
        <taxon>Pseudomonadati</taxon>
        <taxon>Bacteroidota</taxon>
        <taxon>Sphingobacteriia</taxon>
        <taxon>Sphingobacteriales</taxon>
        <taxon>Sphingobacteriaceae</taxon>
        <taxon>Mucilaginibacter</taxon>
    </lineage>
</organism>
<evidence type="ECO:0000256" key="1">
    <source>
        <dbReference type="ARBA" id="ARBA00022679"/>
    </source>
</evidence>
<dbReference type="GO" id="GO:0008897">
    <property type="term" value="F:holo-[acyl-carrier-protein] synthase activity"/>
    <property type="evidence" value="ECO:0007669"/>
    <property type="project" value="InterPro"/>
</dbReference>
<dbReference type="EMBL" id="VLLI01000007">
    <property type="protein sequence ID" value="TWI99317.1"/>
    <property type="molecule type" value="Genomic_DNA"/>
</dbReference>
<evidence type="ECO:0000256" key="2">
    <source>
        <dbReference type="ARBA" id="ARBA00022723"/>
    </source>
</evidence>
<dbReference type="SUPFAM" id="SSF56214">
    <property type="entry name" value="4'-phosphopantetheinyl transferase"/>
    <property type="match status" value="1"/>
</dbReference>
<evidence type="ECO:0000313" key="5">
    <source>
        <dbReference type="EMBL" id="TWI99317.1"/>
    </source>
</evidence>
<keyword evidence="2" id="KW-0479">Metal-binding</keyword>
<dbReference type="InterPro" id="IPR008278">
    <property type="entry name" value="4-PPantetheinyl_Trfase_dom"/>
</dbReference>
<sequence>MENEILKSLDELVAATNCTVGNDLVFIPDFKASFNELFKNKVYTPAEIAYCNQFDNAILHYASTWAAKEAVYKAIKQVDTATLGWKKIEIIRQKAGGKPQVIVHQNPDRFKISLSISHDGDYAWAIALIDTNV</sequence>
<dbReference type="NCBIfam" id="TIGR00556">
    <property type="entry name" value="pantethn_trn"/>
    <property type="match status" value="1"/>
</dbReference>
<protein>
    <submittedName>
        <fullName evidence="5">Holo-[acyl-carrier protein] synthase</fullName>
    </submittedName>
</protein>
<evidence type="ECO:0000313" key="6">
    <source>
        <dbReference type="Proteomes" id="UP000317010"/>
    </source>
</evidence>
<dbReference type="OrthoDB" id="517356at2"/>
<gene>
    <name evidence="5" type="ORF">JN11_02634</name>
</gene>
<comment type="caution">
    <text evidence="5">The sequence shown here is derived from an EMBL/GenBank/DDBJ whole genome shotgun (WGS) entry which is preliminary data.</text>
</comment>
<dbReference type="Pfam" id="PF01648">
    <property type="entry name" value="ACPS"/>
    <property type="match status" value="1"/>
</dbReference>
<dbReference type="Proteomes" id="UP000317010">
    <property type="component" value="Unassembled WGS sequence"/>
</dbReference>
<keyword evidence="1" id="KW-0808">Transferase</keyword>
<keyword evidence="3" id="KW-0460">Magnesium</keyword>
<reference evidence="5 6" key="1">
    <citation type="submission" date="2019-07" db="EMBL/GenBank/DDBJ databases">
        <title>Genomic Encyclopedia of Archaeal and Bacterial Type Strains, Phase II (KMG-II): from individual species to whole genera.</title>
        <authorList>
            <person name="Goeker M."/>
        </authorList>
    </citation>
    <scope>NUCLEOTIDE SEQUENCE [LARGE SCALE GENOMIC DNA]</scope>
    <source>
        <strain evidence="5 6">ATCC BAA-1854</strain>
    </source>
</reference>
<evidence type="ECO:0000256" key="3">
    <source>
        <dbReference type="ARBA" id="ARBA00022842"/>
    </source>
</evidence>
<dbReference type="InterPro" id="IPR037143">
    <property type="entry name" value="4-PPantetheinyl_Trfase_dom_sf"/>
</dbReference>
<dbReference type="InterPro" id="IPR004568">
    <property type="entry name" value="Ppantetheine-prot_Trfase_dom"/>
</dbReference>